<feature type="region of interest" description="Disordered" evidence="1">
    <location>
        <begin position="1425"/>
        <end position="1465"/>
    </location>
</feature>
<accession>A0A1J1H6I1</accession>
<dbReference type="Proteomes" id="UP000220158">
    <property type="component" value="Chromosome 10"/>
</dbReference>
<dbReference type="RefSeq" id="XP_028533375.1">
    <property type="nucleotide sequence ID" value="XM_028676936.1"/>
</dbReference>
<sequence length="1465" mass="172137">MPNYNRNQFSNIESKQDVNDILNIKKSRAEKFFSFKDTIEHNSIINENFPNSLNRRKEMSNEIMYNYKNNKDINNKEIGKESMIKNKLYNNTNLKKKIYYDKLNINNNNEQEYMKPKNHKVNENLNKNYAERKFFDDNVVKDRSKIRRLEQFNEENNLNSNYAYNDININNNINNNNIQRNYNDYKTLPNKEMIIKNKNSSNIECFPSNKKQNYEYSRNNNENYDNFNQKSILFQKNDYNYVNNENNMNLKFSKVNRNQKKFLQTELSDSMIVLPSPYVQRDINYHRNINEVSSNNINKEVFKNDIQKENLNDKDFSENNNVTDNRITNVNSEFQRNKNIQKTTINGASSFISKDKNMMLPSKKIGSLNKYSDDINEDRISNNNLLMYHNSNIRDKYHNFSSSKKEANVLPNQNLPDKDGNRKKEYHNLSLSTIDSNYSNQNNYEKKFTPNFLDLNLNSRKDNNMENNLKNNMEYIEEKKISINDIKQESKYMGTNNVVNDQNLGNKANSREFMYSSEYEYNLKKSNKKPSFKKDNIQNVNNNAMDKQRFLDKGENDLIAKNYEYNKNDSGKSSPEFGNDGISNIAYDNRIEGIINENKISKGSMIDNSRDYKNNIKNINQYSSPKYDDKQLRKQAKNIENIEMNYLNKNIMNYNKINEEEYNRYHSSDSYDNNELYENMNDELQMEKEYLRNDKNYYKKKINYKYMNERGIKRPCHDITLNSTKENYKNNQYSRNFKNFSSECYPNIDNTSDRKSYDDYRNDTYANAQYSDIEKHEDIRNYSNNYLYDSQNEKGSLTIIRLPAENKKQVKKKKKKIDYGKSLVDMYSTAIPLNEKVDPYALKALSKNENVDKKIYALIPKSVVEVAEYDDITHVTLQSPSPLFVNPNMSVKQHIITTNYHQKNDEIPNIASCVVPISDESLKESLEKSKESLNGIENDKNLKSIIRGTSLRNKSGSSLSVKFKLSNNEYDSKSLINNEDKNNTISQNEDNIDKNKELNKKIEDHILSQELKNLKIDKKVTEKRRASIFDESKIKSKNEKKKDLNNKIVLDSSKVKKATEIKLKKIQHVTGLLEKYDIPNPFEKYYMEPLDYSQLVGKNNNARLLSLALTVSNNYYKFITKSMERAEIKEVFNEKRKKMILKLIALLGNQINSEIKKKFLEANAVAPSKDDQLKKEETIKSKMSAKEKEIKIEEHKLICKYWEKQSECMNLLIKEWNKICEILESINIDPNNIINSLISLYGEKTVNEFHLSFDEIKKANIELDVNIDDVVFPAIGETIENKFDPSNMTIMNLIQDIKWDMDIEYSLNQIREEWKNENKQNKKLIQKKIIEGIKHRIGLLDYLSKVEVNLNAFAKLIEGRMISNDDVKSQLRSMQDLNENGMFSKLLEKLKSNKMDINAESFKTPTSFFVSHHLPLTLCSLSDDSNTDEIKNQEENNSSKDKENNNKDDDKNNPIGNQSGNEQKD</sequence>
<proteinExistence type="predicted"/>
<keyword evidence="3" id="KW-1185">Reference proteome</keyword>
<dbReference type="KEGG" id="prel:PRELSG_1002400"/>
<reference evidence="2 3" key="1">
    <citation type="submission" date="2015-04" db="EMBL/GenBank/DDBJ databases">
        <authorList>
            <consortium name="Pathogen Informatics"/>
        </authorList>
    </citation>
    <scope>NUCLEOTIDE SEQUENCE [LARGE SCALE GENOMIC DNA]</scope>
    <source>
        <strain evidence="2 3">SGS1</strain>
    </source>
</reference>
<name>A0A1J1H6I1_PLARL</name>
<organism evidence="2 3">
    <name type="scientific">Plasmodium relictum</name>
    <dbReference type="NCBI Taxonomy" id="85471"/>
    <lineage>
        <taxon>Eukaryota</taxon>
        <taxon>Sar</taxon>
        <taxon>Alveolata</taxon>
        <taxon>Apicomplexa</taxon>
        <taxon>Aconoidasida</taxon>
        <taxon>Haemosporida</taxon>
        <taxon>Plasmodiidae</taxon>
        <taxon>Plasmodium</taxon>
        <taxon>Plasmodium (Haemamoeba)</taxon>
    </lineage>
</organism>
<feature type="compositionally biased region" description="Basic and acidic residues" evidence="1">
    <location>
        <begin position="1428"/>
        <end position="1452"/>
    </location>
</feature>
<dbReference type="OrthoDB" id="371925at2759"/>
<evidence type="ECO:0000313" key="3">
    <source>
        <dbReference type="Proteomes" id="UP000220158"/>
    </source>
</evidence>
<protein>
    <submittedName>
        <fullName evidence="2">Uncharacterized protein</fullName>
    </submittedName>
</protein>
<dbReference type="GeneID" id="39736490"/>
<dbReference type="VEuPathDB" id="PlasmoDB:PRELSG_1002400"/>
<evidence type="ECO:0000256" key="1">
    <source>
        <dbReference type="SAM" id="MobiDB-lite"/>
    </source>
</evidence>
<gene>
    <name evidence="2" type="ORF">PRELSG_1002400</name>
</gene>
<dbReference type="OMA" id="VEMYSTA"/>
<evidence type="ECO:0000313" key="2">
    <source>
        <dbReference type="EMBL" id="CRH00372.1"/>
    </source>
</evidence>
<dbReference type="EMBL" id="LN835305">
    <property type="protein sequence ID" value="CRH00372.1"/>
    <property type="molecule type" value="Genomic_DNA"/>
</dbReference>
<feature type="compositionally biased region" description="Polar residues" evidence="1">
    <location>
        <begin position="1454"/>
        <end position="1465"/>
    </location>
</feature>